<feature type="region of interest" description="Disordered" evidence="1">
    <location>
        <begin position="375"/>
        <end position="397"/>
    </location>
</feature>
<reference evidence="3 4" key="1">
    <citation type="submission" date="2024-01" db="EMBL/GenBank/DDBJ databases">
        <title>Draft genome sequence of Gordonia sp. LSe1-13.</title>
        <authorList>
            <person name="Suphannarot A."/>
            <person name="Mingma R."/>
        </authorList>
    </citation>
    <scope>NUCLEOTIDE SEQUENCE [LARGE SCALE GENOMIC DNA]</scope>
    <source>
        <strain evidence="3 4">LSe1-13</strain>
    </source>
</reference>
<dbReference type="Pfam" id="PF10708">
    <property type="entry name" value="DUF2510"/>
    <property type="match status" value="1"/>
</dbReference>
<dbReference type="EMBL" id="JAZDUF010000004">
    <property type="protein sequence ID" value="MEE3851810.1"/>
    <property type="molecule type" value="Genomic_DNA"/>
</dbReference>
<gene>
    <name evidence="3" type="ORF">VZC37_15815</name>
</gene>
<organism evidence="3 4">
    <name type="scientific">Gordonia sesuvii</name>
    <dbReference type="NCBI Taxonomy" id="3116777"/>
    <lineage>
        <taxon>Bacteria</taxon>
        <taxon>Bacillati</taxon>
        <taxon>Actinomycetota</taxon>
        <taxon>Actinomycetes</taxon>
        <taxon>Mycobacteriales</taxon>
        <taxon>Gordoniaceae</taxon>
        <taxon>Gordonia</taxon>
    </lineage>
</organism>
<dbReference type="InterPro" id="IPR018929">
    <property type="entry name" value="DUF2510"/>
</dbReference>
<protein>
    <submittedName>
        <fullName evidence="3">DUF1524 domain-containing protein</fullName>
    </submittedName>
</protein>
<comment type="caution">
    <text evidence="3">The sequence shown here is derived from an EMBL/GenBank/DDBJ whole genome shotgun (WGS) entry which is preliminary data.</text>
</comment>
<keyword evidence="4" id="KW-1185">Reference proteome</keyword>
<feature type="compositionally biased region" description="Polar residues" evidence="1">
    <location>
        <begin position="242"/>
        <end position="255"/>
    </location>
</feature>
<evidence type="ECO:0000313" key="3">
    <source>
        <dbReference type="EMBL" id="MEE3851810.1"/>
    </source>
</evidence>
<name>A0ABU7MFK9_9ACTN</name>
<evidence type="ECO:0000256" key="1">
    <source>
        <dbReference type="SAM" id="MobiDB-lite"/>
    </source>
</evidence>
<dbReference type="InterPro" id="IPR011089">
    <property type="entry name" value="GmrSD_C"/>
</dbReference>
<dbReference type="InterPro" id="IPR008613">
    <property type="entry name" value="Excalibur_Ca-bd_domain"/>
</dbReference>
<feature type="region of interest" description="Disordered" evidence="1">
    <location>
        <begin position="335"/>
        <end position="358"/>
    </location>
</feature>
<dbReference type="Pfam" id="PF05901">
    <property type="entry name" value="Excalibur"/>
    <property type="match status" value="1"/>
</dbReference>
<feature type="region of interest" description="Disordered" evidence="1">
    <location>
        <begin position="238"/>
        <end position="262"/>
    </location>
</feature>
<accession>A0ABU7MFK9</accession>
<proteinExistence type="predicted"/>
<evidence type="ECO:0000313" key="4">
    <source>
        <dbReference type="Proteomes" id="UP001347146"/>
    </source>
</evidence>
<feature type="compositionally biased region" description="Low complexity" evidence="1">
    <location>
        <begin position="76"/>
        <end position="101"/>
    </location>
</feature>
<dbReference type="PANTHER" id="PTHR24094">
    <property type="entry name" value="SECRETED PROTEIN"/>
    <property type="match status" value="1"/>
</dbReference>
<feature type="compositionally biased region" description="Pro residues" evidence="1">
    <location>
        <begin position="335"/>
        <end position="353"/>
    </location>
</feature>
<dbReference type="PANTHER" id="PTHR24094:SF15">
    <property type="entry name" value="AMP-DEPENDENT SYNTHETASE_LIGASE DOMAIN-CONTAINING PROTEIN-RELATED"/>
    <property type="match status" value="1"/>
</dbReference>
<feature type="domain" description="Excalibur calcium-binding" evidence="2">
    <location>
        <begin position="360"/>
        <end position="396"/>
    </location>
</feature>
<dbReference type="SMART" id="SM00894">
    <property type="entry name" value="Excalibur"/>
    <property type="match status" value="1"/>
</dbReference>
<dbReference type="Pfam" id="PF07510">
    <property type="entry name" value="GmrSD_C"/>
    <property type="match status" value="1"/>
</dbReference>
<dbReference type="Proteomes" id="UP001347146">
    <property type="component" value="Unassembled WGS sequence"/>
</dbReference>
<feature type="region of interest" description="Disordered" evidence="1">
    <location>
        <begin position="75"/>
        <end position="101"/>
    </location>
</feature>
<dbReference type="RefSeq" id="WP_330433518.1">
    <property type="nucleotide sequence ID" value="NZ_JAZDUF010000004.1"/>
</dbReference>
<evidence type="ECO:0000259" key="2">
    <source>
        <dbReference type="SMART" id="SM00894"/>
    </source>
</evidence>
<sequence length="397" mass="41752">MSAPLPPPGWNLDPSGSGRLRWWDGEQWTDRYHSPGATTTATGSGGKWWKIGGGVVAGIAVLAIIGNFLPEEEDTSTPAAAQSSTTTAPTTTTTSITTSAAPTSTVAAAVPLTSDDANAAITKLDTLAVKGRAPKTGYDRDQFGQAWSDDVTVAGGHNGCDTRNDLLQTMDAVVIKPGTQNCVVLSGTLNDPYTGRSIPFTRGETTSTEVQVDHVVALSDAWQKGAQQLSADERRNLANDPRNLQPTDGPTNSQKGAGDAATWLPPNKSYRCTYVSRQIDVKAEYRLWVTAAEKSAMQRVLSSCGATVPVTEETTEAVETEPYVDEQTRRAIPAAPEPEPTTPAYVPPPPPAPTQDSSAYYKNCTAARAAGAAPVYAGQPGYGSHLDRDGDGVGCES</sequence>